<comment type="caution">
    <text evidence="1">The sequence shown here is derived from an EMBL/GenBank/DDBJ whole genome shotgun (WGS) entry which is preliminary data.</text>
</comment>
<dbReference type="InterPro" id="IPR035959">
    <property type="entry name" value="RutC-like_sf"/>
</dbReference>
<evidence type="ECO:0000313" key="2">
    <source>
        <dbReference type="Proteomes" id="UP001595960"/>
    </source>
</evidence>
<dbReference type="RefSeq" id="WP_204395077.1">
    <property type="nucleotide sequence ID" value="NZ_JAFBBW010000001.1"/>
</dbReference>
<proteinExistence type="predicted"/>
<reference evidence="2" key="1">
    <citation type="journal article" date="2019" name="Int. J. Syst. Evol. Microbiol.">
        <title>The Global Catalogue of Microorganisms (GCM) 10K type strain sequencing project: providing services to taxonomists for standard genome sequencing and annotation.</title>
        <authorList>
            <consortium name="The Broad Institute Genomics Platform"/>
            <consortium name="The Broad Institute Genome Sequencing Center for Infectious Disease"/>
            <person name="Wu L."/>
            <person name="Ma J."/>
        </authorList>
    </citation>
    <scope>NUCLEOTIDE SEQUENCE [LARGE SCALE GENOMIC DNA]</scope>
    <source>
        <strain evidence="2">CGMCC 1.12192</strain>
    </source>
</reference>
<dbReference type="SUPFAM" id="SSF55298">
    <property type="entry name" value="YjgF-like"/>
    <property type="match status" value="1"/>
</dbReference>
<dbReference type="EMBL" id="JBHSJC010000002">
    <property type="protein sequence ID" value="MFC4829859.1"/>
    <property type="molecule type" value="Genomic_DNA"/>
</dbReference>
<dbReference type="Gene3D" id="3.30.1330.40">
    <property type="entry name" value="RutC-like"/>
    <property type="match status" value="1"/>
</dbReference>
<evidence type="ECO:0000313" key="1">
    <source>
        <dbReference type="EMBL" id="MFC4829859.1"/>
    </source>
</evidence>
<protein>
    <submittedName>
        <fullName evidence="1">Uncharacterized protein</fullName>
    </submittedName>
</protein>
<keyword evidence="2" id="KW-1185">Reference proteome</keyword>
<sequence length="112" mass="11896">MTITIDTGSLDEGGALMHAEDAPAQLCLALVRLEAKLAGCGLDLSDVDRLRVLLIERVAPGELIDLIAERLDATAATPTVTWACVERLEVPGMLVGISADVTGHRIHPDQKD</sequence>
<name>A0ABV9R8K9_9MICO</name>
<accession>A0ABV9R8K9</accession>
<dbReference type="Proteomes" id="UP001595960">
    <property type="component" value="Unassembled WGS sequence"/>
</dbReference>
<organism evidence="1 2">
    <name type="scientific">Agromyces aurantiacus</name>
    <dbReference type="NCBI Taxonomy" id="165814"/>
    <lineage>
        <taxon>Bacteria</taxon>
        <taxon>Bacillati</taxon>
        <taxon>Actinomycetota</taxon>
        <taxon>Actinomycetes</taxon>
        <taxon>Micrococcales</taxon>
        <taxon>Microbacteriaceae</taxon>
        <taxon>Agromyces</taxon>
    </lineage>
</organism>
<gene>
    <name evidence="1" type="ORF">ACFPER_13710</name>
</gene>